<dbReference type="AlphaFoldDB" id="A0A2P2QUW2"/>
<sequence>MPKLPSTAVHILGNNGLHRRVSTVVQSWKYGLRTITRHREPTAIVSIRLSQCLGKESRLLLRLNPIDPYKQAMITIIKTTIYKPKITATQGN</sequence>
<dbReference type="EMBL" id="GGEC01090180">
    <property type="protein sequence ID" value="MBX70664.1"/>
    <property type="molecule type" value="Transcribed_RNA"/>
</dbReference>
<reference evidence="1" key="1">
    <citation type="submission" date="2018-02" db="EMBL/GenBank/DDBJ databases">
        <title>Rhizophora mucronata_Transcriptome.</title>
        <authorList>
            <person name="Meera S.P."/>
            <person name="Sreeshan A."/>
            <person name="Augustine A."/>
        </authorList>
    </citation>
    <scope>NUCLEOTIDE SEQUENCE</scope>
    <source>
        <tissue evidence="1">Leaf</tissue>
    </source>
</reference>
<protein>
    <submittedName>
        <fullName evidence="1">Uncharacterized protein</fullName>
    </submittedName>
</protein>
<evidence type="ECO:0000313" key="1">
    <source>
        <dbReference type="EMBL" id="MBX70664.1"/>
    </source>
</evidence>
<name>A0A2P2QUW2_RHIMU</name>
<proteinExistence type="predicted"/>
<accession>A0A2P2QUW2</accession>
<organism evidence="1">
    <name type="scientific">Rhizophora mucronata</name>
    <name type="common">Asiatic mangrove</name>
    <dbReference type="NCBI Taxonomy" id="61149"/>
    <lineage>
        <taxon>Eukaryota</taxon>
        <taxon>Viridiplantae</taxon>
        <taxon>Streptophyta</taxon>
        <taxon>Embryophyta</taxon>
        <taxon>Tracheophyta</taxon>
        <taxon>Spermatophyta</taxon>
        <taxon>Magnoliopsida</taxon>
        <taxon>eudicotyledons</taxon>
        <taxon>Gunneridae</taxon>
        <taxon>Pentapetalae</taxon>
        <taxon>rosids</taxon>
        <taxon>fabids</taxon>
        <taxon>Malpighiales</taxon>
        <taxon>Rhizophoraceae</taxon>
        <taxon>Rhizophora</taxon>
    </lineage>
</organism>